<gene>
    <name evidence="9" type="ORF">C2E20_4949</name>
</gene>
<evidence type="ECO:0000256" key="4">
    <source>
        <dbReference type="ARBA" id="ARBA00022531"/>
    </source>
</evidence>
<protein>
    <submittedName>
        <fullName evidence="9">Photosystem I reaction center subunit N</fullName>
    </submittedName>
</protein>
<keyword evidence="5" id="KW-0934">Plastid</keyword>
<keyword evidence="4" id="KW-0602">Photosynthesis</keyword>
<dbReference type="OrthoDB" id="512227at2759"/>
<evidence type="ECO:0000256" key="7">
    <source>
        <dbReference type="ARBA" id="ARBA00023078"/>
    </source>
</evidence>
<name>A0A2P6VCC3_9CHLO</name>
<keyword evidence="8" id="KW-0472">Membrane</keyword>
<keyword evidence="3" id="KW-0150">Chloroplast</keyword>
<dbReference type="STRING" id="554055.A0A2P6VCC3"/>
<dbReference type="EMBL" id="LHPF02000013">
    <property type="protein sequence ID" value="PSC71745.1"/>
    <property type="molecule type" value="Genomic_DNA"/>
</dbReference>
<evidence type="ECO:0000256" key="6">
    <source>
        <dbReference type="ARBA" id="ARBA00022836"/>
    </source>
</evidence>
<dbReference type="PANTHER" id="PTHR36814">
    <property type="entry name" value="PHOTOSYSTEM I REACTION CENTER SUBUNIT N, CHLOROPLASTIC"/>
    <property type="match status" value="1"/>
</dbReference>
<comment type="subcellular location">
    <subcellularLocation>
        <location evidence="1">Plastid</location>
        <location evidence="1">Chloroplast thylakoid membrane</location>
        <topology evidence="1">Peripheral membrane protein</topology>
        <orientation evidence="1">Lumenal side</orientation>
    </subcellularLocation>
</comment>
<dbReference type="Pfam" id="PF05479">
    <property type="entry name" value="PsaN"/>
    <property type="match status" value="1"/>
</dbReference>
<reference evidence="9 10" key="1">
    <citation type="journal article" date="2018" name="Plant J.">
        <title>Genome sequences of Chlorella sorokiniana UTEX 1602 and Micractinium conductrix SAG 241.80: implications to maltose excretion by a green alga.</title>
        <authorList>
            <person name="Arriola M.B."/>
            <person name="Velmurugan N."/>
            <person name="Zhang Y."/>
            <person name="Plunkett M.H."/>
            <person name="Hondzo H."/>
            <person name="Barney B.M."/>
        </authorList>
    </citation>
    <scope>NUCLEOTIDE SEQUENCE [LARGE SCALE GENOMIC DNA]</scope>
    <source>
        <strain evidence="9 10">SAG 241.80</strain>
    </source>
</reference>
<keyword evidence="7" id="KW-0793">Thylakoid</keyword>
<proteinExistence type="inferred from homology"/>
<evidence type="ECO:0000256" key="1">
    <source>
        <dbReference type="ARBA" id="ARBA00004622"/>
    </source>
</evidence>
<comment type="similarity">
    <text evidence="2">Belongs to the psaN family.</text>
</comment>
<sequence length="149" mass="15641">MMAITSSAFAGAKLEARAQTQQRRSQRAVVVAAAAADRNAAAGFAAAALAAAVLVHAPMASADLTSDLLAKTAENKSLNDKKRLTSSYSNFERSRSVTDGVCSFPNNWFGCDVGFVAGDSIIKEDIKLECEGKDAGKCASNVNIPNKRQ</sequence>
<dbReference type="InterPro" id="IPR044907">
    <property type="entry name" value="PSAN_sf"/>
</dbReference>
<dbReference type="PANTHER" id="PTHR36814:SF1">
    <property type="entry name" value="PHOTOSYSTEM I REACTION CENTER SUBUNIT N, CHLOROPLASTIC"/>
    <property type="match status" value="1"/>
</dbReference>
<dbReference type="AlphaFoldDB" id="A0A2P6VCC3"/>
<keyword evidence="10" id="KW-1185">Reference proteome</keyword>
<comment type="caution">
    <text evidence="9">The sequence shown here is derived from an EMBL/GenBank/DDBJ whole genome shotgun (WGS) entry which is preliminary data.</text>
</comment>
<dbReference type="InterPro" id="IPR008796">
    <property type="entry name" value="PSAN"/>
</dbReference>
<evidence type="ECO:0000313" key="10">
    <source>
        <dbReference type="Proteomes" id="UP000239649"/>
    </source>
</evidence>
<evidence type="ECO:0000256" key="8">
    <source>
        <dbReference type="ARBA" id="ARBA00023136"/>
    </source>
</evidence>
<evidence type="ECO:0000313" key="9">
    <source>
        <dbReference type="EMBL" id="PSC71745.1"/>
    </source>
</evidence>
<accession>A0A2P6VCC3</accession>
<dbReference type="GO" id="GO:0030093">
    <property type="term" value="C:chloroplast photosystem I"/>
    <property type="evidence" value="ECO:0007669"/>
    <property type="project" value="TreeGrafter"/>
</dbReference>
<evidence type="ECO:0000256" key="5">
    <source>
        <dbReference type="ARBA" id="ARBA00022640"/>
    </source>
</evidence>
<organism evidence="9 10">
    <name type="scientific">Micractinium conductrix</name>
    <dbReference type="NCBI Taxonomy" id="554055"/>
    <lineage>
        <taxon>Eukaryota</taxon>
        <taxon>Viridiplantae</taxon>
        <taxon>Chlorophyta</taxon>
        <taxon>core chlorophytes</taxon>
        <taxon>Trebouxiophyceae</taxon>
        <taxon>Chlorellales</taxon>
        <taxon>Chlorellaceae</taxon>
        <taxon>Chlorella clade</taxon>
        <taxon>Micractinium</taxon>
    </lineage>
</organism>
<dbReference type="Gene3D" id="4.10.1190.10">
    <property type="entry name" value="Chlorophyll A-B binding protein"/>
    <property type="match status" value="1"/>
</dbReference>
<evidence type="ECO:0000256" key="2">
    <source>
        <dbReference type="ARBA" id="ARBA00010661"/>
    </source>
</evidence>
<keyword evidence="6" id="KW-0603">Photosystem I</keyword>
<dbReference type="GO" id="GO:0015979">
    <property type="term" value="P:photosynthesis"/>
    <property type="evidence" value="ECO:0007669"/>
    <property type="project" value="UniProtKB-KW"/>
</dbReference>
<evidence type="ECO:0000256" key="3">
    <source>
        <dbReference type="ARBA" id="ARBA00022528"/>
    </source>
</evidence>
<dbReference type="Proteomes" id="UP000239649">
    <property type="component" value="Unassembled WGS sequence"/>
</dbReference>